<comment type="caution">
    <text evidence="5">The sequence shown here is derived from an EMBL/GenBank/DDBJ whole genome shotgun (WGS) entry which is preliminary data.</text>
</comment>
<dbReference type="Gene3D" id="1.20.1250.20">
    <property type="entry name" value="MFS general substrate transporter like domains"/>
    <property type="match status" value="1"/>
</dbReference>
<evidence type="ECO:0000313" key="6">
    <source>
        <dbReference type="Proteomes" id="UP000757232"/>
    </source>
</evidence>
<feature type="transmembrane region" description="Helical" evidence="4">
    <location>
        <begin position="561"/>
        <end position="579"/>
    </location>
</feature>
<feature type="transmembrane region" description="Helical" evidence="4">
    <location>
        <begin position="312"/>
        <end position="332"/>
    </location>
</feature>
<comment type="subcellular location">
    <subcellularLocation>
        <location evidence="1">Membrane</location>
        <topology evidence="1">Multi-pass membrane protein</topology>
    </subcellularLocation>
</comment>
<keyword evidence="4" id="KW-0472">Membrane</keyword>
<feature type="region of interest" description="Disordered" evidence="3">
    <location>
        <begin position="661"/>
        <end position="683"/>
    </location>
</feature>
<keyword evidence="4" id="KW-0812">Transmembrane</keyword>
<feature type="transmembrane region" description="Helical" evidence="4">
    <location>
        <begin position="420"/>
        <end position="438"/>
    </location>
</feature>
<dbReference type="InterPro" id="IPR011701">
    <property type="entry name" value="MFS"/>
</dbReference>
<organism evidence="5 6">
    <name type="scientific">Sanghuangporus baumii</name>
    <name type="common">Phellinus baumii</name>
    <dbReference type="NCBI Taxonomy" id="108892"/>
    <lineage>
        <taxon>Eukaryota</taxon>
        <taxon>Fungi</taxon>
        <taxon>Dikarya</taxon>
        <taxon>Basidiomycota</taxon>
        <taxon>Agaricomycotina</taxon>
        <taxon>Agaricomycetes</taxon>
        <taxon>Hymenochaetales</taxon>
        <taxon>Hymenochaetaceae</taxon>
        <taxon>Sanghuangporus</taxon>
    </lineage>
</organism>
<feature type="transmembrane region" description="Helical" evidence="4">
    <location>
        <begin position="477"/>
        <end position="502"/>
    </location>
</feature>
<feature type="transmembrane region" description="Helical" evidence="4">
    <location>
        <begin position="599"/>
        <end position="619"/>
    </location>
</feature>
<dbReference type="PANTHER" id="PTHR11360:SF177">
    <property type="entry name" value="RIBOFLAVIN TRANSPORTER MCH5"/>
    <property type="match status" value="1"/>
</dbReference>
<dbReference type="PANTHER" id="PTHR11360">
    <property type="entry name" value="MONOCARBOXYLATE TRANSPORTER"/>
    <property type="match status" value="1"/>
</dbReference>
<accession>A0A9Q5HU57</accession>
<dbReference type="GO" id="GO:0022857">
    <property type="term" value="F:transmembrane transporter activity"/>
    <property type="evidence" value="ECO:0007669"/>
    <property type="project" value="InterPro"/>
</dbReference>
<dbReference type="InterPro" id="IPR050327">
    <property type="entry name" value="Proton-linked_MCT"/>
</dbReference>
<feature type="transmembrane region" description="Helical" evidence="4">
    <location>
        <begin position="385"/>
        <end position="408"/>
    </location>
</feature>
<proteinExistence type="inferred from homology"/>
<reference evidence="5" key="1">
    <citation type="submission" date="2016-06" db="EMBL/GenBank/DDBJ databases">
        <title>Draft Genome sequence of the fungus Inonotus baumii.</title>
        <authorList>
            <person name="Zhu H."/>
            <person name="Lin W."/>
        </authorList>
    </citation>
    <scope>NUCLEOTIDE SEQUENCE</scope>
    <source>
        <strain evidence="5">821</strain>
    </source>
</reference>
<dbReference type="AlphaFoldDB" id="A0A9Q5HU57"/>
<feature type="transmembrane region" description="Helical" evidence="4">
    <location>
        <begin position="344"/>
        <end position="364"/>
    </location>
</feature>
<dbReference type="OrthoDB" id="6509908at2759"/>
<comment type="similarity">
    <text evidence="2">Belongs to the major facilitator superfamily. Monocarboxylate porter (TC 2.A.1.13) family.</text>
</comment>
<keyword evidence="6" id="KW-1185">Reference proteome</keyword>
<evidence type="ECO:0000256" key="4">
    <source>
        <dbReference type="SAM" id="Phobius"/>
    </source>
</evidence>
<feature type="transmembrane region" description="Helical" evidence="4">
    <location>
        <begin position="450"/>
        <end position="471"/>
    </location>
</feature>
<keyword evidence="4" id="KW-1133">Transmembrane helix</keyword>
<name>A0A9Q5HU57_SANBA</name>
<evidence type="ECO:0000256" key="2">
    <source>
        <dbReference type="ARBA" id="ARBA00006727"/>
    </source>
</evidence>
<dbReference type="InterPro" id="IPR036259">
    <property type="entry name" value="MFS_trans_sf"/>
</dbReference>
<dbReference type="Pfam" id="PF07690">
    <property type="entry name" value="MFS_1"/>
    <property type="match status" value="1"/>
</dbReference>
<evidence type="ECO:0000256" key="3">
    <source>
        <dbReference type="SAM" id="MobiDB-lite"/>
    </source>
</evidence>
<feature type="compositionally biased region" description="Acidic residues" evidence="3">
    <location>
        <begin position="670"/>
        <end position="683"/>
    </location>
</feature>
<sequence>MRTCPKTDHSYSNSLVLVLYSPPRTSAAGLSSSPSCYCYYYCYYSVRHGSSHSSSSKYEPPRLFLQLLFDRTYNFHISFFFLSYPGLHAPLNALPRTSLFNPEQSLIAAFSLSVPYSPAPLAYIFLLRGTYHTSPPPACLSLITSMSMSTSSGTSRTTSLDGFLMAEKSRKLSQDISPASDSTQSFYEAEQIDVVPAKGEGQFGGDDAVQEREKIEDIEIGPRKEEEQNPQPALTWPDGGWNAWGNIAGCTLISLTAFGSSNRGMFTLDFQRPDALTGEDLLPNIPIPGDRLRPRSCSSLVIPAHWFRAKRAAAVGIVVAGSSLGGIIFPIMLSNLFDSIGFAWAVRAMALLMFVVQAISIPLIKERLPPLKNKKYFDFGALKEIPFLLHCLSGFFSAFGIFTPYWYIQLFMQSRGSSTSLSFYSIAIMNAAGMVGRVTSGYFGDAFGRFNTLVPLASLQAVAVFAIWTTSMHVPQTIVFAIIFGFASASYLSVASSCVAQITKDQSRIGTRTGMFMAAMAPGKEIYFPSLLLTTSFLSAPSTPCILALLTSHAKLNSRHIASMLLGILAGPPIAGALLSLRSNQSLSASGGGANDFRYLWAQFFGASLLSVGAFFAFATRVACSRKLLTKAICGGVSLHLPPSPFPPRRRTRLRVRTRIGYDTNPGLDTDSDADADADTDAE</sequence>
<gene>
    <name evidence="5" type="ORF">A7U60_g6896</name>
</gene>
<dbReference type="Proteomes" id="UP000757232">
    <property type="component" value="Unassembled WGS sequence"/>
</dbReference>
<dbReference type="EMBL" id="LNZH02000205">
    <property type="protein sequence ID" value="OCB86001.1"/>
    <property type="molecule type" value="Genomic_DNA"/>
</dbReference>
<evidence type="ECO:0000313" key="5">
    <source>
        <dbReference type="EMBL" id="OCB86001.1"/>
    </source>
</evidence>
<dbReference type="SUPFAM" id="SSF103473">
    <property type="entry name" value="MFS general substrate transporter"/>
    <property type="match status" value="1"/>
</dbReference>
<protein>
    <submittedName>
        <fullName evidence="5">MFS general substrate transporter</fullName>
    </submittedName>
</protein>
<dbReference type="GO" id="GO:0016020">
    <property type="term" value="C:membrane"/>
    <property type="evidence" value="ECO:0007669"/>
    <property type="project" value="UniProtKB-SubCell"/>
</dbReference>
<evidence type="ECO:0000256" key="1">
    <source>
        <dbReference type="ARBA" id="ARBA00004141"/>
    </source>
</evidence>